<dbReference type="SUPFAM" id="SSF52540">
    <property type="entry name" value="P-loop containing nucleoside triphosphate hydrolases"/>
    <property type="match status" value="2"/>
</dbReference>
<dbReference type="PANTHER" id="PTHR43776">
    <property type="entry name" value="TRANSPORT ATP-BINDING PROTEIN"/>
    <property type="match status" value="1"/>
</dbReference>
<gene>
    <name evidence="6" type="ORF">ACELLULO517_13935</name>
</gene>
<dbReference type="GO" id="GO:0005524">
    <property type="term" value="F:ATP binding"/>
    <property type="evidence" value="ECO:0007669"/>
    <property type="project" value="UniProtKB-KW"/>
</dbReference>
<evidence type="ECO:0000256" key="1">
    <source>
        <dbReference type="ARBA" id="ARBA00005417"/>
    </source>
</evidence>
<dbReference type="CDD" id="cd03257">
    <property type="entry name" value="ABC_NikE_OppD_transporters"/>
    <property type="match status" value="2"/>
</dbReference>
<dbReference type="AlphaFoldDB" id="A0A963Z253"/>
<dbReference type="PANTHER" id="PTHR43776:SF7">
    <property type="entry name" value="D,D-DIPEPTIDE TRANSPORT ATP-BINDING PROTEIN DDPF-RELATED"/>
    <property type="match status" value="1"/>
</dbReference>
<dbReference type="Proteomes" id="UP000721844">
    <property type="component" value="Unassembled WGS sequence"/>
</dbReference>
<proteinExistence type="inferred from homology"/>
<dbReference type="InterPro" id="IPR003439">
    <property type="entry name" value="ABC_transporter-like_ATP-bd"/>
</dbReference>
<accession>A0A963Z253</accession>
<sequence length="562" mass="61140">MSPETKTQAALEVLDLTVAFGPSASPHIVLSGISFQLGKNEILGIVGETGAGKSVLAQALLGLLPGDGRITQGSVTIAGKPIAAMSEGERRRLRGGTISLIGTNAKALLDPVERVGKQISRVLRIHRPCSRGQAWKETIDLLDKVGIVDPERRARAYPHELSGGMAQRIIIAMALITHPAIILADDATLGLDATVQVQVLDLLVERARQLGVSVVLITHDLGIIAHYCDRVAVMRDGKIEELQPVEHFLAQPQTAYSTSLLGAARAKPTRGDRLAAPVASAETGMDKDRILVVDNLCKTFDIGGGQPPVIAVDRVSFSLERGETLALVGESGSGKTTIGQCLLRLLPPNSGVIRFDGQDIATMEEPKLRPLRRRMQMVFQEPYVALNPRWRVSDLIAEPLDLLDRVPQTERRRRVDELLEMVQLPQHLARAYPHELTAGEQKRIGIARALATKPDFVVFDEPTTALDIRVRAQIIDLIRALQQDMGLSALFITHDLNSVRSLAHNVIVLNRGRIVELGLTEEIFEAPKDPYTRTLLAAELPIEWSDTRRSGAGRSPVVALGA</sequence>
<dbReference type="GO" id="GO:0016887">
    <property type="term" value="F:ATP hydrolysis activity"/>
    <property type="evidence" value="ECO:0007669"/>
    <property type="project" value="InterPro"/>
</dbReference>
<protein>
    <submittedName>
        <fullName evidence="6">ABC transporter ATP-binding protein</fullName>
    </submittedName>
</protein>
<organism evidence="6 7">
    <name type="scientific">Acidisoma cellulosilyticum</name>
    <dbReference type="NCBI Taxonomy" id="2802395"/>
    <lineage>
        <taxon>Bacteria</taxon>
        <taxon>Pseudomonadati</taxon>
        <taxon>Pseudomonadota</taxon>
        <taxon>Alphaproteobacteria</taxon>
        <taxon>Acetobacterales</taxon>
        <taxon>Acidocellaceae</taxon>
        <taxon>Acidisoma</taxon>
    </lineage>
</organism>
<comment type="similarity">
    <text evidence="1">Belongs to the ABC transporter superfamily.</text>
</comment>
<dbReference type="InterPro" id="IPR050319">
    <property type="entry name" value="ABC_transp_ATP-bind"/>
</dbReference>
<evidence type="ECO:0000313" key="7">
    <source>
        <dbReference type="Proteomes" id="UP000721844"/>
    </source>
</evidence>
<dbReference type="RefSeq" id="WP_227308015.1">
    <property type="nucleotide sequence ID" value="NZ_JAESVA010000004.1"/>
</dbReference>
<keyword evidence="2" id="KW-0813">Transport</keyword>
<keyword evidence="3" id="KW-0547">Nucleotide-binding</keyword>
<name>A0A963Z253_9PROT</name>
<dbReference type="InterPro" id="IPR003593">
    <property type="entry name" value="AAA+_ATPase"/>
</dbReference>
<dbReference type="PROSITE" id="PS50893">
    <property type="entry name" value="ABC_TRANSPORTER_2"/>
    <property type="match status" value="2"/>
</dbReference>
<dbReference type="Gene3D" id="3.40.50.300">
    <property type="entry name" value="P-loop containing nucleotide triphosphate hydrolases"/>
    <property type="match status" value="2"/>
</dbReference>
<dbReference type="SMART" id="SM00382">
    <property type="entry name" value="AAA"/>
    <property type="match status" value="2"/>
</dbReference>
<dbReference type="InterPro" id="IPR027417">
    <property type="entry name" value="P-loop_NTPase"/>
</dbReference>
<reference evidence="6 7" key="1">
    <citation type="journal article" date="2021" name="Microorganisms">
        <title>Acidisoma silvae sp. nov. and Acidisomacellulosilytica sp. nov., Two Acidophilic Bacteria Isolated from Decaying Wood, Hydrolyzing Cellulose and Producing Poly-3-hydroxybutyrate.</title>
        <authorList>
            <person name="Mieszkin S."/>
            <person name="Pouder E."/>
            <person name="Uroz S."/>
            <person name="Simon-Colin C."/>
            <person name="Alain K."/>
        </authorList>
    </citation>
    <scope>NUCLEOTIDE SEQUENCE [LARGE SCALE GENOMIC DNA]</scope>
    <source>
        <strain evidence="6 7">HW T5.17</strain>
    </source>
</reference>
<dbReference type="EMBL" id="JAESVA010000004">
    <property type="protein sequence ID" value="MCB8881344.1"/>
    <property type="molecule type" value="Genomic_DNA"/>
</dbReference>
<evidence type="ECO:0000256" key="3">
    <source>
        <dbReference type="ARBA" id="ARBA00022741"/>
    </source>
</evidence>
<feature type="domain" description="ABC transporter" evidence="5">
    <location>
        <begin position="291"/>
        <end position="536"/>
    </location>
</feature>
<evidence type="ECO:0000259" key="5">
    <source>
        <dbReference type="PROSITE" id="PS50893"/>
    </source>
</evidence>
<comment type="caution">
    <text evidence="6">The sequence shown here is derived from an EMBL/GenBank/DDBJ whole genome shotgun (WGS) entry which is preliminary data.</text>
</comment>
<evidence type="ECO:0000313" key="6">
    <source>
        <dbReference type="EMBL" id="MCB8881344.1"/>
    </source>
</evidence>
<dbReference type="Pfam" id="PF00005">
    <property type="entry name" value="ABC_tran"/>
    <property type="match status" value="2"/>
</dbReference>
<evidence type="ECO:0000256" key="4">
    <source>
        <dbReference type="ARBA" id="ARBA00022840"/>
    </source>
</evidence>
<evidence type="ECO:0000256" key="2">
    <source>
        <dbReference type="ARBA" id="ARBA00022448"/>
    </source>
</evidence>
<dbReference type="GO" id="GO:0055085">
    <property type="term" value="P:transmembrane transport"/>
    <property type="evidence" value="ECO:0007669"/>
    <property type="project" value="UniProtKB-ARBA"/>
</dbReference>
<keyword evidence="7" id="KW-1185">Reference proteome</keyword>
<dbReference type="PROSITE" id="PS00211">
    <property type="entry name" value="ABC_TRANSPORTER_1"/>
    <property type="match status" value="1"/>
</dbReference>
<keyword evidence="4 6" id="KW-0067">ATP-binding</keyword>
<feature type="domain" description="ABC transporter" evidence="5">
    <location>
        <begin position="11"/>
        <end position="261"/>
    </location>
</feature>
<dbReference type="InterPro" id="IPR017871">
    <property type="entry name" value="ABC_transporter-like_CS"/>
</dbReference>